<protein>
    <submittedName>
        <fullName evidence="4">Type VII secretion protein EccB</fullName>
    </submittedName>
</protein>
<reference evidence="4 5" key="1">
    <citation type="submission" date="2020-05" db="EMBL/GenBank/DDBJ databases">
        <title>Genome sequence of Kribbella sandramycini ATCC 39419.</title>
        <authorList>
            <person name="Maclea K.S."/>
            <person name="Fair J.L."/>
        </authorList>
    </citation>
    <scope>NUCLEOTIDE SEQUENCE [LARGE SCALE GENOMIC DNA]</scope>
    <source>
        <strain evidence="4 5">ATCC 39419</strain>
    </source>
</reference>
<evidence type="ECO:0000256" key="1">
    <source>
        <dbReference type="SAM" id="MobiDB-lite"/>
    </source>
</evidence>
<sequence>MATRKDQLQSHQFSVQRMVSALVTRETDPETPPFKRVGLSAIWSVGVLVLALAVVWVYGMIVPGGNKAWSKGDGVIVEKETGTRYVYLDQHLHPVTNYVSALLAIGKKGDTRRVSQKSLAGVPRGPRIGIEDAPDALPAAKKLLTGGWTLCSQPTIDLAGARSSESVLMIGQQPGGGQALADSVMLVEVIGTGDRYLLRNGYRHRIVKADAVSVGLALNSKPWARVGSAFVDALPDGEPLAPIKIAAMGKPSSAVPGRKGTAIGQLFVVRSSGGGVQHYLATKNRLLAISALQFDIQAEFPATVAAYRGKRPKPIELSPAEAATADDPAPTVEEGMAPRSRPAFIAPRDGLGTICATFAPGTTPPAITVDAPLPPRDPMTVTPKIGRRGTGLADRILITPGTAAVVRAAQSDRAPSGAISVITDTARAYPLITPDLLPTLGYENIHPTPIPAALLARVPQGPGLSPQAALKPTP</sequence>
<feature type="region of interest" description="Disordered" evidence="1">
    <location>
        <begin position="316"/>
        <end position="335"/>
    </location>
</feature>
<name>A0A7Y4L2F5_9ACTN</name>
<evidence type="ECO:0000256" key="2">
    <source>
        <dbReference type="SAM" id="Phobius"/>
    </source>
</evidence>
<gene>
    <name evidence="4" type="primary">eccB</name>
    <name evidence="3" type="ORF">HNR71_001893</name>
    <name evidence="4" type="ORF">HPO96_22795</name>
</gene>
<dbReference type="PANTHER" id="PTHR40765:SF2">
    <property type="entry name" value="ESX-2 SECRETION SYSTEM ATPASE ECCB2"/>
    <property type="match status" value="1"/>
</dbReference>
<dbReference type="EMBL" id="JABJRC010000005">
    <property type="protein sequence ID" value="NOL43079.1"/>
    <property type="molecule type" value="Genomic_DNA"/>
</dbReference>
<dbReference type="AlphaFoldDB" id="A0A7Y4L2F5"/>
<dbReference type="NCBIfam" id="TIGR03919">
    <property type="entry name" value="T7SS_EccB"/>
    <property type="match status" value="1"/>
</dbReference>
<keyword evidence="2" id="KW-0472">Membrane</keyword>
<dbReference type="GO" id="GO:0005576">
    <property type="term" value="C:extracellular region"/>
    <property type="evidence" value="ECO:0007669"/>
    <property type="project" value="TreeGrafter"/>
</dbReference>
<feature type="transmembrane region" description="Helical" evidence="2">
    <location>
        <begin position="41"/>
        <end position="61"/>
    </location>
</feature>
<evidence type="ECO:0000313" key="5">
    <source>
        <dbReference type="Proteomes" id="UP000534306"/>
    </source>
</evidence>
<organism evidence="4 5">
    <name type="scientific">Kribbella sandramycini</name>
    <dbReference type="NCBI Taxonomy" id="60450"/>
    <lineage>
        <taxon>Bacteria</taxon>
        <taxon>Bacillati</taxon>
        <taxon>Actinomycetota</taxon>
        <taxon>Actinomycetes</taxon>
        <taxon>Propionibacteriales</taxon>
        <taxon>Kribbellaceae</taxon>
        <taxon>Kribbella</taxon>
    </lineage>
</organism>
<dbReference type="Proteomes" id="UP000534306">
    <property type="component" value="Unassembled WGS sequence"/>
</dbReference>
<dbReference type="PANTHER" id="PTHR40765">
    <property type="entry name" value="ESX-2 SECRETION SYSTEM ATPASE ECCB2"/>
    <property type="match status" value="1"/>
</dbReference>
<proteinExistence type="predicted"/>
<evidence type="ECO:0000313" key="6">
    <source>
        <dbReference type="Proteomes" id="UP000553957"/>
    </source>
</evidence>
<dbReference type="RefSeq" id="WP_171675705.1">
    <property type="nucleotide sequence ID" value="NZ_BAAAGT010000010.1"/>
</dbReference>
<keyword evidence="2" id="KW-0812">Transmembrane</keyword>
<keyword evidence="2" id="KW-1133">Transmembrane helix</keyword>
<dbReference type="InterPro" id="IPR007795">
    <property type="entry name" value="T7SS_EccB"/>
</dbReference>
<evidence type="ECO:0000313" key="4">
    <source>
        <dbReference type="EMBL" id="NOL43079.1"/>
    </source>
</evidence>
<dbReference type="EMBL" id="JACHKF010000001">
    <property type="protein sequence ID" value="MBB6566256.1"/>
    <property type="molecule type" value="Genomic_DNA"/>
</dbReference>
<reference evidence="3 6" key="2">
    <citation type="submission" date="2020-08" db="EMBL/GenBank/DDBJ databases">
        <title>Sequencing the genomes of 1000 actinobacteria strains.</title>
        <authorList>
            <person name="Klenk H.-P."/>
        </authorList>
    </citation>
    <scope>NUCLEOTIDE SEQUENCE [LARGE SCALE GENOMIC DNA]</scope>
    <source>
        <strain evidence="3 6">DSM 15626</strain>
    </source>
</reference>
<comment type="caution">
    <text evidence="4">The sequence shown here is derived from an EMBL/GenBank/DDBJ whole genome shotgun (WGS) entry which is preliminary data.</text>
</comment>
<dbReference type="Pfam" id="PF05108">
    <property type="entry name" value="T7SS_ESX1_EccB"/>
    <property type="match status" value="1"/>
</dbReference>
<keyword evidence="5" id="KW-1185">Reference proteome</keyword>
<dbReference type="InterPro" id="IPR044857">
    <property type="entry name" value="T7SS_EccB_R1"/>
</dbReference>
<feature type="compositionally biased region" description="Low complexity" evidence="1">
    <location>
        <begin position="319"/>
        <end position="331"/>
    </location>
</feature>
<accession>A0A7Y4L2F5</accession>
<evidence type="ECO:0000313" key="3">
    <source>
        <dbReference type="EMBL" id="MBB6566256.1"/>
    </source>
</evidence>
<dbReference type="Proteomes" id="UP000553957">
    <property type="component" value="Unassembled WGS sequence"/>
</dbReference>
<dbReference type="Gene3D" id="3.30.2390.20">
    <property type="entry name" value="Type VII secretion system EccB, repeat 1 domain"/>
    <property type="match status" value="1"/>
</dbReference>